<proteinExistence type="predicted"/>
<evidence type="ECO:0000313" key="1">
    <source>
        <dbReference type="EMBL" id="GJA43315.1"/>
    </source>
</evidence>
<comment type="caution">
    <text evidence="1">The sequence shown here is derived from an EMBL/GenBank/DDBJ whole genome shotgun (WGS) entry which is preliminary data.</text>
</comment>
<accession>A0AAV4YRH8</accession>
<protein>
    <submittedName>
        <fullName evidence="1">Uncharacterized protein</fullName>
    </submittedName>
</protein>
<organism evidence="1 2">
    <name type="scientific">Aeromonas caviae</name>
    <name type="common">Aeromonas punctata</name>
    <dbReference type="NCBI Taxonomy" id="648"/>
    <lineage>
        <taxon>Bacteria</taxon>
        <taxon>Pseudomonadati</taxon>
        <taxon>Pseudomonadota</taxon>
        <taxon>Gammaproteobacteria</taxon>
        <taxon>Aeromonadales</taxon>
        <taxon>Aeromonadaceae</taxon>
        <taxon>Aeromonas</taxon>
    </lineage>
</organism>
<sequence length="209" mass="24137">MQEKVINLGREIVSSLKHSDLDHITVWMINYLSEQIISAENGDEKAKGVCCDTILKLWSNRRVFPNGARPFENFEHIFKALDSLSPESIRPRYYMDAEENGDNKLHDSTHLVKLVKDLDAAARILIIFLLEQAVELENNDAAINWIKSMQGIPSSDEVNFFARFSWELSSQDKDTRMHNLSSRITQLESFEKTSKLVRKNLEDILKRLD</sequence>
<evidence type="ECO:0000313" key="2">
    <source>
        <dbReference type="Proteomes" id="UP000886939"/>
    </source>
</evidence>
<dbReference type="AlphaFoldDB" id="A0AAV4YRH8"/>
<name>A0AAV4YRH8_AERCA</name>
<dbReference type="EMBL" id="BPNI01000151">
    <property type="protein sequence ID" value="GJA43315.1"/>
    <property type="molecule type" value="Genomic_DNA"/>
</dbReference>
<reference evidence="1" key="1">
    <citation type="submission" date="2021-07" db="EMBL/GenBank/DDBJ databases">
        <title>Draft genome sequence of carbapenem-resistant Aeromonas spp. in Japan.</title>
        <authorList>
            <person name="Maehana S."/>
            <person name="Suzuki M."/>
            <person name="Kitasato H."/>
        </authorList>
    </citation>
    <scope>NUCLEOTIDE SEQUENCE</scope>
    <source>
        <strain evidence="1">KAM343</strain>
    </source>
</reference>
<dbReference type="Proteomes" id="UP000886939">
    <property type="component" value="Unassembled WGS sequence"/>
</dbReference>
<gene>
    <name evidence="1" type="ORF">KAM343_41110</name>
</gene>